<protein>
    <submittedName>
        <fullName evidence="1">Uncharacterized protein</fullName>
    </submittedName>
</protein>
<dbReference type="AlphaFoldDB" id="A0AAV4V7U7"/>
<organism evidence="1 2">
    <name type="scientific">Caerostris extrusa</name>
    <name type="common">Bark spider</name>
    <name type="synonym">Caerostris bankana</name>
    <dbReference type="NCBI Taxonomy" id="172846"/>
    <lineage>
        <taxon>Eukaryota</taxon>
        <taxon>Metazoa</taxon>
        <taxon>Ecdysozoa</taxon>
        <taxon>Arthropoda</taxon>
        <taxon>Chelicerata</taxon>
        <taxon>Arachnida</taxon>
        <taxon>Araneae</taxon>
        <taxon>Araneomorphae</taxon>
        <taxon>Entelegynae</taxon>
        <taxon>Araneoidea</taxon>
        <taxon>Araneidae</taxon>
        <taxon>Caerostris</taxon>
    </lineage>
</organism>
<keyword evidence="2" id="KW-1185">Reference proteome</keyword>
<name>A0AAV4V7U7_CAEEX</name>
<gene>
    <name evidence="1" type="ORF">CEXT_783311</name>
</gene>
<comment type="caution">
    <text evidence="1">The sequence shown here is derived from an EMBL/GenBank/DDBJ whole genome shotgun (WGS) entry which is preliminary data.</text>
</comment>
<reference evidence="1 2" key="1">
    <citation type="submission" date="2021-06" db="EMBL/GenBank/DDBJ databases">
        <title>Caerostris extrusa draft genome.</title>
        <authorList>
            <person name="Kono N."/>
            <person name="Arakawa K."/>
        </authorList>
    </citation>
    <scope>NUCLEOTIDE SEQUENCE [LARGE SCALE GENOMIC DNA]</scope>
</reference>
<accession>A0AAV4V7U7</accession>
<dbReference type="EMBL" id="BPLR01014070">
    <property type="protein sequence ID" value="GIY66084.1"/>
    <property type="molecule type" value="Genomic_DNA"/>
</dbReference>
<proteinExistence type="predicted"/>
<sequence length="80" mass="8852">MSTINSKSGNSFRREFGLVSHSLTSGKATPIYSSIDFSTGHYAYILADANWTYRQCLKRSPASTCLLRPVGYSMQHVIAC</sequence>
<evidence type="ECO:0000313" key="1">
    <source>
        <dbReference type="EMBL" id="GIY66084.1"/>
    </source>
</evidence>
<dbReference type="Proteomes" id="UP001054945">
    <property type="component" value="Unassembled WGS sequence"/>
</dbReference>
<evidence type="ECO:0000313" key="2">
    <source>
        <dbReference type="Proteomes" id="UP001054945"/>
    </source>
</evidence>